<feature type="compositionally biased region" description="Polar residues" evidence="1">
    <location>
        <begin position="26"/>
        <end position="38"/>
    </location>
</feature>
<feature type="region of interest" description="Disordered" evidence="1">
    <location>
        <begin position="1"/>
        <end position="56"/>
    </location>
</feature>
<dbReference type="AlphaFoldDB" id="A0A0F7SGB4"/>
<protein>
    <submittedName>
        <fullName evidence="2">Uncharacterized protein</fullName>
    </submittedName>
</protein>
<organism evidence="2">
    <name type="scientific">Phaffia rhodozyma</name>
    <name type="common">Yeast</name>
    <name type="synonym">Xanthophyllomyces dendrorhous</name>
    <dbReference type="NCBI Taxonomy" id="264483"/>
    <lineage>
        <taxon>Eukaryota</taxon>
        <taxon>Fungi</taxon>
        <taxon>Dikarya</taxon>
        <taxon>Basidiomycota</taxon>
        <taxon>Agaricomycotina</taxon>
        <taxon>Tremellomycetes</taxon>
        <taxon>Cystofilobasidiales</taxon>
        <taxon>Mrakiaceae</taxon>
        <taxon>Phaffia</taxon>
    </lineage>
</organism>
<sequence length="70" mass="7109">MSSDSTVKNPTDVDTEIGAKGDYADTTYSSNTGKTSISGGEGTGINHQAVKSDKAAGLMDKVAEKVGANK</sequence>
<proteinExistence type="predicted"/>
<evidence type="ECO:0000313" key="2">
    <source>
        <dbReference type="EMBL" id="CDZ97921.1"/>
    </source>
</evidence>
<name>A0A0F7SGB4_PHARH</name>
<evidence type="ECO:0000256" key="1">
    <source>
        <dbReference type="SAM" id="MobiDB-lite"/>
    </source>
</evidence>
<dbReference type="EMBL" id="LN483249">
    <property type="protein sequence ID" value="CDZ97921.1"/>
    <property type="molecule type" value="Genomic_DNA"/>
</dbReference>
<reference evidence="2" key="1">
    <citation type="submission" date="2014-08" db="EMBL/GenBank/DDBJ databases">
        <authorList>
            <person name="Sharma Rahul"/>
            <person name="Thines Marco"/>
        </authorList>
    </citation>
    <scope>NUCLEOTIDE SEQUENCE</scope>
</reference>
<accession>A0A0F7SGB4</accession>